<dbReference type="AlphaFoldDB" id="A0A2N1J334"/>
<gene>
    <name evidence="2" type="ORF">CP960_06955</name>
</gene>
<dbReference type="Proteomes" id="UP000233248">
    <property type="component" value="Unassembled WGS sequence"/>
</dbReference>
<comment type="caution">
    <text evidence="2">The sequence shown here is derived from an EMBL/GenBank/DDBJ whole genome shotgun (WGS) entry which is preliminary data.</text>
</comment>
<evidence type="ECO:0000256" key="1">
    <source>
        <dbReference type="SAM" id="MobiDB-lite"/>
    </source>
</evidence>
<feature type="region of interest" description="Disordered" evidence="1">
    <location>
        <begin position="1091"/>
        <end position="1110"/>
    </location>
</feature>
<organism evidence="2 3">
    <name type="scientific">Malaciobacter halophilus</name>
    <dbReference type="NCBI Taxonomy" id="197482"/>
    <lineage>
        <taxon>Bacteria</taxon>
        <taxon>Pseudomonadati</taxon>
        <taxon>Campylobacterota</taxon>
        <taxon>Epsilonproteobacteria</taxon>
        <taxon>Campylobacterales</taxon>
        <taxon>Arcobacteraceae</taxon>
        <taxon>Malaciobacter</taxon>
    </lineage>
</organism>
<protein>
    <submittedName>
        <fullName evidence="2">Uncharacterized protein</fullName>
    </submittedName>
</protein>
<dbReference type="EMBL" id="NXIF01000026">
    <property type="protein sequence ID" value="PKI80969.1"/>
    <property type="molecule type" value="Genomic_DNA"/>
</dbReference>
<dbReference type="RefSeq" id="WP_101184693.1">
    <property type="nucleotide sequence ID" value="NZ_CP031218.1"/>
</dbReference>
<evidence type="ECO:0000313" key="2">
    <source>
        <dbReference type="EMBL" id="PKI80969.1"/>
    </source>
</evidence>
<dbReference type="OrthoDB" id="1397159at2"/>
<evidence type="ECO:0000313" key="3">
    <source>
        <dbReference type="Proteomes" id="UP000233248"/>
    </source>
</evidence>
<keyword evidence="3" id="KW-1185">Reference proteome</keyword>
<proteinExistence type="predicted"/>
<sequence length="1230" mass="145715">MLQHIQYELIQDLYKKLYLYKNNTFEKDHIYDFKNNDAQIVSKILIKSKLNFQLDKETINSFLSGKRKVKNLSTNDEINIQSSVTLDELENFSLIWFVNDKARVPYSYKNEDNLTIQKTVNDLSSLIYGLNDYERSELQITKDELLQISKSFDSLDYLESRYNNKFTFKFLYEDIKPIGSELWKLLYLQNKSKKEAFEKWLDLMSNAFDYRDIINLDFENEKSKNAFLDEIVEYILSSKELQEPWTDTYKKLYLEATRHHHSVYEHNPALPNELKELNPNKNILDAFLWWNSKAITDRLFPMGISIYENLIYFIVKNDSYLPDENLSFYRTKKLFDNCLNRPFLAGQLLTKFFNDSLIPFYLSNRNTLVIGMMHILSNNNTPNLRTDTNDYMIQWKKIIWNQSLDIFFSFFKNLSNKEEVARIISELLILLSEDVYSQNNRTISYLTITFEYLEKIQTRIVTNQPKEFLLKVILNELIDKAIEKDFGNNFCFSLPYEKINLLLWLLSKVYQESLAVNNNCKTTDLASKIINEVLRLYTSSINEALESSNGLQEDEKLSRFNWALVLELSTNNQKKAFLDVGKQLLKNIPIADDAIYPKLKTIRVHLKLLLSLYTSASIGDKSEIEKAILETVKCLTDTQNWKSDIFQAFLERDNNMMFESFAQISNQFSDKGKEEFDSHVLNNASTANLFKLLKHTASKKRKKQIINELTKRQISEEDFTSIPEIIGCLVLSLNEVDLQDYSDSLLYIFEQNQRGNYYTKTLQEIKYKSTVVKIFNQKVLKRDERIKKINQVENPFNDKKNFGNPNQSMQAEVDRYRKFLIGLLYFEDEPQTTYNCLKALLDDSIQPSYASNMLNARYKIIEKKFQRDDKRYLEAYKNAIEEWENYSKLFLNHILDKYEYLLLLEGYQIINNSEKFLKYWKQIPEYLQKDLDVVPIRCKFLQKERLSHIALEYLDEVIQFHGELDTQEQAKLENIRKELNENLEVQYLTKFEPKENFENIRLSLRDAQNYWLKIKNMLDEDHANIFSRSQDSTLDDFILEMMRLISLELLERRENIKEKNTKLYIEDMINDWVTSLINQRMDFIQWSARDQSRGGKSASSNANRKGSGERDIIVSNQSKNDLFLIEAFRLFGCTKQTIKTHMDKLDGYNAKGCRVLIVLVYCKVNDFPKLCSDYKDYLAQQQYKNFDPIDLYTHSFLDVDSRELRLKIFKEIRKKNQNDIVLYHLLCDFN</sequence>
<dbReference type="KEGG" id="ahs:AHALO_2256"/>
<accession>A0A2N1J334</accession>
<reference evidence="2 3" key="1">
    <citation type="submission" date="2017-09" db="EMBL/GenBank/DDBJ databases">
        <title>Genomics of the genus Arcobacter.</title>
        <authorList>
            <person name="Perez-Cataluna A."/>
            <person name="Figueras M.J."/>
            <person name="Salas-Masso N."/>
        </authorList>
    </citation>
    <scope>NUCLEOTIDE SEQUENCE [LARGE SCALE GENOMIC DNA]</scope>
    <source>
        <strain evidence="2 3">DSM 18005</strain>
    </source>
</reference>
<name>A0A2N1J334_9BACT</name>